<organism evidence="1 2">
    <name type="scientific">Janthinobacterium fluminis</name>
    <dbReference type="NCBI Taxonomy" id="2987524"/>
    <lineage>
        <taxon>Bacteria</taxon>
        <taxon>Pseudomonadati</taxon>
        <taxon>Pseudomonadota</taxon>
        <taxon>Betaproteobacteria</taxon>
        <taxon>Burkholderiales</taxon>
        <taxon>Oxalobacteraceae</taxon>
        <taxon>Janthinobacterium</taxon>
    </lineage>
</organism>
<gene>
    <name evidence="1" type="ORF">OIK44_25300</name>
</gene>
<evidence type="ECO:0000313" key="2">
    <source>
        <dbReference type="Proteomes" id="UP001221208"/>
    </source>
</evidence>
<dbReference type="RefSeq" id="WP_273675012.1">
    <property type="nucleotide sequence ID" value="NZ_JAQQXR010000023.1"/>
</dbReference>
<accession>A0ABT5K7D4</accession>
<sequence length="34" mass="3778">MPESLLRDIDLLAKSHHLTRSGFLAQAAKKVMAE</sequence>
<name>A0ABT5K7D4_9BURK</name>
<evidence type="ECO:0008006" key="3">
    <source>
        <dbReference type="Google" id="ProtNLM"/>
    </source>
</evidence>
<comment type="caution">
    <text evidence="1">The sequence shown here is derived from an EMBL/GenBank/DDBJ whole genome shotgun (WGS) entry which is preliminary data.</text>
</comment>
<keyword evidence="2" id="KW-1185">Reference proteome</keyword>
<evidence type="ECO:0000313" key="1">
    <source>
        <dbReference type="EMBL" id="MDC8760908.1"/>
    </source>
</evidence>
<proteinExistence type="predicted"/>
<dbReference type="Proteomes" id="UP001221208">
    <property type="component" value="Unassembled WGS sequence"/>
</dbReference>
<dbReference type="EMBL" id="JAQQXR010000023">
    <property type="protein sequence ID" value="MDC8760908.1"/>
    <property type="molecule type" value="Genomic_DNA"/>
</dbReference>
<reference evidence="1 2" key="1">
    <citation type="submission" date="2022-10" db="EMBL/GenBank/DDBJ databases">
        <title>Janthinobacterium sp. hw3 Genome sequencing.</title>
        <authorList>
            <person name="Park S."/>
        </authorList>
    </citation>
    <scope>NUCLEOTIDE SEQUENCE [LARGE SCALE GENOMIC DNA]</scope>
    <source>
        <strain evidence="2">hw3</strain>
    </source>
</reference>
<protein>
    <recommendedName>
        <fullName evidence="3">CopG family transcriptional regulator</fullName>
    </recommendedName>
</protein>